<protein>
    <submittedName>
        <fullName evidence="1">Uncharacterized protein</fullName>
    </submittedName>
</protein>
<name>A0A2P5ARQ6_PARAD</name>
<organism evidence="1 2">
    <name type="scientific">Parasponia andersonii</name>
    <name type="common">Sponia andersonii</name>
    <dbReference type="NCBI Taxonomy" id="3476"/>
    <lineage>
        <taxon>Eukaryota</taxon>
        <taxon>Viridiplantae</taxon>
        <taxon>Streptophyta</taxon>
        <taxon>Embryophyta</taxon>
        <taxon>Tracheophyta</taxon>
        <taxon>Spermatophyta</taxon>
        <taxon>Magnoliopsida</taxon>
        <taxon>eudicotyledons</taxon>
        <taxon>Gunneridae</taxon>
        <taxon>Pentapetalae</taxon>
        <taxon>rosids</taxon>
        <taxon>fabids</taxon>
        <taxon>Rosales</taxon>
        <taxon>Cannabaceae</taxon>
        <taxon>Parasponia</taxon>
    </lineage>
</organism>
<sequence length="134" mass="14666">MKVILSIKNHSLGFYFGFYSPEINSDRYLLSVVAVGAVNISHIVVWKDSYFVPENSTLELSGAGSVAESQLAGSFEDPVDTLLVGQRLYEVQMLTYFPSTAGLTEGATFSVYTNPSDGGHLIYSQLQLERNSSD</sequence>
<dbReference type="AlphaFoldDB" id="A0A2P5ARQ6"/>
<proteinExistence type="predicted"/>
<dbReference type="OrthoDB" id="10490634at2759"/>
<evidence type="ECO:0000313" key="1">
    <source>
        <dbReference type="EMBL" id="PON39238.1"/>
    </source>
</evidence>
<keyword evidence="2" id="KW-1185">Reference proteome</keyword>
<reference evidence="2" key="1">
    <citation type="submission" date="2016-06" db="EMBL/GenBank/DDBJ databases">
        <title>Parallel loss of symbiosis genes in relatives of nitrogen-fixing non-legume Parasponia.</title>
        <authorList>
            <person name="Van Velzen R."/>
            <person name="Holmer R."/>
            <person name="Bu F."/>
            <person name="Rutten L."/>
            <person name="Van Zeijl A."/>
            <person name="Liu W."/>
            <person name="Santuari L."/>
            <person name="Cao Q."/>
            <person name="Sharma T."/>
            <person name="Shen D."/>
            <person name="Roswanjaya Y."/>
            <person name="Wardhani T."/>
            <person name="Kalhor M.S."/>
            <person name="Jansen J."/>
            <person name="Van den Hoogen J."/>
            <person name="Gungor B."/>
            <person name="Hartog M."/>
            <person name="Hontelez J."/>
            <person name="Verver J."/>
            <person name="Yang W.-C."/>
            <person name="Schijlen E."/>
            <person name="Repin R."/>
            <person name="Schilthuizen M."/>
            <person name="Schranz E."/>
            <person name="Heidstra R."/>
            <person name="Miyata K."/>
            <person name="Fedorova E."/>
            <person name="Kohlen W."/>
            <person name="Bisseling T."/>
            <person name="Smit S."/>
            <person name="Geurts R."/>
        </authorList>
    </citation>
    <scope>NUCLEOTIDE SEQUENCE [LARGE SCALE GENOMIC DNA]</scope>
    <source>
        <strain evidence="2">cv. WU1-14</strain>
    </source>
</reference>
<evidence type="ECO:0000313" key="2">
    <source>
        <dbReference type="Proteomes" id="UP000237105"/>
    </source>
</evidence>
<gene>
    <name evidence="1" type="ORF">PanWU01x14_306290</name>
</gene>
<comment type="caution">
    <text evidence="1">The sequence shown here is derived from an EMBL/GenBank/DDBJ whole genome shotgun (WGS) entry which is preliminary data.</text>
</comment>
<dbReference type="Proteomes" id="UP000237105">
    <property type="component" value="Unassembled WGS sequence"/>
</dbReference>
<dbReference type="EMBL" id="JXTB01000471">
    <property type="protein sequence ID" value="PON39238.1"/>
    <property type="molecule type" value="Genomic_DNA"/>
</dbReference>
<accession>A0A2P5ARQ6</accession>